<dbReference type="FunFam" id="3.30.40.10:FF:000437">
    <property type="entry name" value="RING-type E3 ubiquitin transferase"/>
    <property type="match status" value="1"/>
</dbReference>
<dbReference type="SMART" id="SM00504">
    <property type="entry name" value="Ubox"/>
    <property type="match status" value="1"/>
</dbReference>
<dbReference type="InterPro" id="IPR013083">
    <property type="entry name" value="Znf_RING/FYVE/PHD"/>
</dbReference>
<dbReference type="OrthoDB" id="10064100at2759"/>
<name>A0A835JY40_9ROSI</name>
<comment type="catalytic activity">
    <reaction evidence="1 5">
        <text>S-ubiquitinyl-[E2 ubiquitin-conjugating enzyme]-L-cysteine + [acceptor protein]-L-lysine = [E2 ubiquitin-conjugating enzyme]-L-cysteine + N(6)-ubiquitinyl-[acceptor protein]-L-lysine.</text>
        <dbReference type="EC" id="2.3.2.27"/>
    </reaction>
</comment>
<feature type="domain" description="U-box" evidence="6">
    <location>
        <begin position="13"/>
        <end position="87"/>
    </location>
</feature>
<comment type="pathway">
    <text evidence="2 5">Protein modification; protein ubiquitination.</text>
</comment>
<evidence type="ECO:0000256" key="2">
    <source>
        <dbReference type="ARBA" id="ARBA00004906"/>
    </source>
</evidence>
<evidence type="ECO:0000256" key="4">
    <source>
        <dbReference type="ARBA" id="ARBA00022786"/>
    </source>
</evidence>
<dbReference type="SUPFAM" id="SSF48371">
    <property type="entry name" value="ARM repeat"/>
    <property type="match status" value="1"/>
</dbReference>
<keyword evidence="3 5" id="KW-0808">Transferase</keyword>
<dbReference type="Gene3D" id="1.25.10.10">
    <property type="entry name" value="Leucine-rich Repeat Variant"/>
    <property type="match status" value="2"/>
</dbReference>
<dbReference type="CDD" id="cd16664">
    <property type="entry name" value="RING-Ubox_PUB"/>
    <property type="match status" value="1"/>
</dbReference>
<dbReference type="PANTHER" id="PTHR22849:SF112">
    <property type="entry name" value="U-BOX DOMAIN-CONTAINING PROTEIN 26"/>
    <property type="match status" value="1"/>
</dbReference>
<evidence type="ECO:0000256" key="5">
    <source>
        <dbReference type="RuleBase" id="RU369093"/>
    </source>
</evidence>
<organism evidence="7 8">
    <name type="scientific">Salix dunnii</name>
    <dbReference type="NCBI Taxonomy" id="1413687"/>
    <lineage>
        <taxon>Eukaryota</taxon>
        <taxon>Viridiplantae</taxon>
        <taxon>Streptophyta</taxon>
        <taxon>Embryophyta</taxon>
        <taxon>Tracheophyta</taxon>
        <taxon>Spermatophyta</taxon>
        <taxon>Magnoliopsida</taxon>
        <taxon>eudicotyledons</taxon>
        <taxon>Gunneridae</taxon>
        <taxon>Pentapetalae</taxon>
        <taxon>rosids</taxon>
        <taxon>fabids</taxon>
        <taxon>Malpighiales</taxon>
        <taxon>Salicaceae</taxon>
        <taxon>Saliceae</taxon>
        <taxon>Salix</taxon>
    </lineage>
</organism>
<dbReference type="SUPFAM" id="SSF57850">
    <property type="entry name" value="RING/U-box"/>
    <property type="match status" value="1"/>
</dbReference>
<dbReference type="InterPro" id="IPR045210">
    <property type="entry name" value="RING-Ubox_PUB"/>
</dbReference>
<dbReference type="Gene3D" id="3.30.40.10">
    <property type="entry name" value="Zinc/RING finger domain, C3HC4 (zinc finger)"/>
    <property type="match status" value="1"/>
</dbReference>
<dbReference type="GO" id="GO:0006952">
    <property type="term" value="P:defense response"/>
    <property type="evidence" value="ECO:0007669"/>
    <property type="project" value="UniProtKB-ARBA"/>
</dbReference>
<dbReference type="Pfam" id="PF25598">
    <property type="entry name" value="ARM_PUB"/>
    <property type="match status" value="1"/>
</dbReference>
<dbReference type="GO" id="GO:0016567">
    <property type="term" value="P:protein ubiquitination"/>
    <property type="evidence" value="ECO:0007669"/>
    <property type="project" value="UniProtKB-UniRule"/>
</dbReference>
<evidence type="ECO:0000259" key="6">
    <source>
        <dbReference type="PROSITE" id="PS51698"/>
    </source>
</evidence>
<comment type="function">
    <text evidence="5">Functions as an E3 ubiquitin ligase.</text>
</comment>
<dbReference type="Pfam" id="PF04564">
    <property type="entry name" value="U-box"/>
    <property type="match status" value="1"/>
</dbReference>
<dbReference type="InterPro" id="IPR011989">
    <property type="entry name" value="ARM-like"/>
</dbReference>
<sequence length="522" mass="57558">MPGSLEPLDLSVQIPYHFRCPISLELMRDPVTVSTGQTYDRSSIESWVATGNTTCPVTRSPLTDFTLIPNHTLRRLIQDWCVANRALGVERIPTPKQPAEPSLVRSLLNQAASASNPTHSRLSALRRLRGLARDSDKNRSVISSHNVREVLVNLVFSSSQSLDLSHESLAILVMFPLTELDCVAISSEPQRISYLADLLFHSSIEVRVNSAALIENVIAGTRSSDLRLQISNTEIIFEGVIEILKNPLSSPRALKIGIKALFSLCLVKQTRHKAVSAGAAETLIDRLADFDKCDAERALATIELLCRIQDGCAAFAAHALTVPLLVKTILKISDRATEYAAGALLALCSASEQSQKEAVCAGILTQLLLLVQSDCTDRAKRKAQMLLKLLRNAWPEDSVGNSDDFLCSEVRFPRNQIFALGSRELDWSPWIQGSHLEGLKFRYCNPLKPKCQSYNLGNHDDLLKASYAGKGMVHLGFDPSLSETAPFQRATGICTCKFCHVINWKRGGQFKDARDDLQLSVE</sequence>
<evidence type="ECO:0000313" key="7">
    <source>
        <dbReference type="EMBL" id="KAF9675895.1"/>
    </source>
</evidence>
<evidence type="ECO:0000256" key="1">
    <source>
        <dbReference type="ARBA" id="ARBA00000900"/>
    </source>
</evidence>
<evidence type="ECO:0000313" key="8">
    <source>
        <dbReference type="Proteomes" id="UP000657918"/>
    </source>
</evidence>
<comment type="caution">
    <text evidence="7">The sequence shown here is derived from an EMBL/GenBank/DDBJ whole genome shotgun (WGS) entry which is preliminary data.</text>
</comment>
<dbReference type="UniPathway" id="UPA00143"/>
<dbReference type="InterPro" id="IPR045185">
    <property type="entry name" value="PUB22/23/24-like"/>
</dbReference>
<protein>
    <recommendedName>
        <fullName evidence="5 6">U-box domain-containing protein</fullName>
        <ecNumber evidence="5">2.3.2.27</ecNumber>
    </recommendedName>
    <alternativeName>
        <fullName evidence="5">RING-type E3 ubiquitin transferase PUB</fullName>
    </alternativeName>
</protein>
<dbReference type="InterPro" id="IPR058678">
    <property type="entry name" value="ARM_PUB"/>
</dbReference>
<evidence type="ECO:0000256" key="3">
    <source>
        <dbReference type="ARBA" id="ARBA00022679"/>
    </source>
</evidence>
<dbReference type="GO" id="GO:0061630">
    <property type="term" value="F:ubiquitin protein ligase activity"/>
    <property type="evidence" value="ECO:0007669"/>
    <property type="project" value="UniProtKB-UniRule"/>
</dbReference>
<reference evidence="7 8" key="1">
    <citation type="submission" date="2020-10" db="EMBL/GenBank/DDBJ databases">
        <title>Plant Genome Project.</title>
        <authorList>
            <person name="Zhang R.-G."/>
        </authorList>
    </citation>
    <scope>NUCLEOTIDE SEQUENCE [LARGE SCALE GENOMIC DNA]</scope>
    <source>
        <strain evidence="7">FAFU-HL-1</strain>
        <tissue evidence="7">Leaf</tissue>
    </source>
</reference>
<dbReference type="Proteomes" id="UP000657918">
    <property type="component" value="Unassembled WGS sequence"/>
</dbReference>
<dbReference type="AlphaFoldDB" id="A0A835JY40"/>
<dbReference type="EMBL" id="JADGMS010000009">
    <property type="protein sequence ID" value="KAF9675895.1"/>
    <property type="molecule type" value="Genomic_DNA"/>
</dbReference>
<dbReference type="InterPro" id="IPR016024">
    <property type="entry name" value="ARM-type_fold"/>
</dbReference>
<dbReference type="PANTHER" id="PTHR22849">
    <property type="entry name" value="WDSAM1 PROTEIN"/>
    <property type="match status" value="1"/>
</dbReference>
<dbReference type="EC" id="2.3.2.27" evidence="5"/>
<accession>A0A835JY40</accession>
<gene>
    <name evidence="7" type="ORF">SADUNF_Sadunf09G0080900</name>
</gene>
<proteinExistence type="predicted"/>
<keyword evidence="4 5" id="KW-0833">Ubl conjugation pathway</keyword>
<keyword evidence="8" id="KW-1185">Reference proteome</keyword>
<dbReference type="InterPro" id="IPR003613">
    <property type="entry name" value="Ubox_domain"/>
</dbReference>
<dbReference type="PROSITE" id="PS51698">
    <property type="entry name" value="U_BOX"/>
    <property type="match status" value="1"/>
</dbReference>